<dbReference type="Gene3D" id="3.90.550.10">
    <property type="entry name" value="Spore Coat Polysaccharide Biosynthesis Protein SpsA, Chain A"/>
    <property type="match status" value="1"/>
</dbReference>
<name>A0A9X5E2M4_9CYAN</name>
<dbReference type="InterPro" id="IPR029044">
    <property type="entry name" value="Nucleotide-diphossugar_trans"/>
</dbReference>
<gene>
    <name evidence="2" type="ORF">QH73_0004460</name>
</gene>
<feature type="domain" description="Glycosyltransferase 2-like" evidence="1">
    <location>
        <begin position="9"/>
        <end position="137"/>
    </location>
</feature>
<dbReference type="Proteomes" id="UP000031532">
    <property type="component" value="Unassembled WGS sequence"/>
</dbReference>
<dbReference type="SUPFAM" id="SSF53448">
    <property type="entry name" value="Nucleotide-diphospho-sugar transferases"/>
    <property type="match status" value="1"/>
</dbReference>
<sequence length="326" mass="38285">MNHQQPRLSIGMPVYNAEQFITEAIDAILAQTYTDFELIISDNASSDRTQEICQAYAAKDRRVKYYRNDRNIGVHRNYRRAFQLATGEYFRWATHDDICAPQGIEKCVEVLDRNPDVVLCYTKTKLINEHGTILEQNYDENPLLTDSPHAHIRFRNLIIDSFSRRYRGQQLFGVMRHSIAATTPLLGDYSGGDKPFLARMTLLGKYYEVPEYLFFNREHSQRSSSKEMNSPYIRMRLFNPDTKREKPVFPRWSVFLDYLKAIQEVPLSLSERIHCYLVLVTWLGKNKNWEQLVKELIKASVWSIYFSRHRQMLVQQHQTEIPSSSS</sequence>
<proteinExistence type="predicted"/>
<dbReference type="InterPro" id="IPR001173">
    <property type="entry name" value="Glyco_trans_2-like"/>
</dbReference>
<evidence type="ECO:0000313" key="2">
    <source>
        <dbReference type="EMBL" id="NHC33922.1"/>
    </source>
</evidence>
<comment type="caution">
    <text evidence="2">The sequence shown here is derived from an EMBL/GenBank/DDBJ whole genome shotgun (WGS) entry which is preliminary data.</text>
</comment>
<dbReference type="AlphaFoldDB" id="A0A9X5E2M4"/>
<dbReference type="EMBL" id="JTJC03000001">
    <property type="protein sequence ID" value="NHC33922.1"/>
    <property type="molecule type" value="Genomic_DNA"/>
</dbReference>
<evidence type="ECO:0000259" key="1">
    <source>
        <dbReference type="Pfam" id="PF00535"/>
    </source>
</evidence>
<dbReference type="Pfam" id="PF00535">
    <property type="entry name" value="Glycos_transf_2"/>
    <property type="match status" value="1"/>
</dbReference>
<dbReference type="RefSeq" id="WP_039715394.1">
    <property type="nucleotide sequence ID" value="NZ_JTJC03000001.1"/>
</dbReference>
<dbReference type="PANTHER" id="PTHR22916">
    <property type="entry name" value="GLYCOSYLTRANSFERASE"/>
    <property type="match status" value="1"/>
</dbReference>
<accession>A0A9X5E2M4</accession>
<evidence type="ECO:0000313" key="3">
    <source>
        <dbReference type="Proteomes" id="UP000031532"/>
    </source>
</evidence>
<reference evidence="2 3" key="1">
    <citation type="journal article" date="2015" name="Genome Announc.">
        <title>Draft Genome Sequence of the Terrestrial Cyanobacterium Scytonema millei VB511283, Isolated from Eastern India.</title>
        <authorList>
            <person name="Sen D."/>
            <person name="Chandrababunaidu M.M."/>
            <person name="Singh D."/>
            <person name="Sanghi N."/>
            <person name="Ghorai A."/>
            <person name="Mishra G.P."/>
            <person name="Madduluri M."/>
            <person name="Adhikary S.P."/>
            <person name="Tripathy S."/>
        </authorList>
    </citation>
    <scope>NUCLEOTIDE SEQUENCE [LARGE SCALE GENOMIC DNA]</scope>
    <source>
        <strain evidence="2 3">VB511283</strain>
    </source>
</reference>
<protein>
    <submittedName>
        <fullName evidence="2">Glycosyltransferase family 2 protein</fullName>
    </submittedName>
</protein>
<organism evidence="2 3">
    <name type="scientific">Scytonema millei VB511283</name>
    <dbReference type="NCBI Taxonomy" id="1245923"/>
    <lineage>
        <taxon>Bacteria</taxon>
        <taxon>Bacillati</taxon>
        <taxon>Cyanobacteriota</taxon>
        <taxon>Cyanophyceae</taxon>
        <taxon>Nostocales</taxon>
        <taxon>Scytonemataceae</taxon>
        <taxon>Scytonema</taxon>
    </lineage>
</organism>
<dbReference type="PANTHER" id="PTHR22916:SF56">
    <property type="entry name" value="GLYCOSYL TRANSFERASE"/>
    <property type="match status" value="1"/>
</dbReference>
<keyword evidence="3" id="KW-1185">Reference proteome</keyword>
<dbReference type="OrthoDB" id="549701at2"/>